<comment type="caution">
    <text evidence="12">The sequence shown here is derived from an EMBL/GenBank/DDBJ whole genome shotgun (WGS) entry which is preliminary data.</text>
</comment>
<feature type="compositionally biased region" description="Polar residues" evidence="10">
    <location>
        <begin position="517"/>
        <end position="529"/>
    </location>
</feature>
<evidence type="ECO:0000256" key="6">
    <source>
        <dbReference type="ARBA" id="ARBA00022982"/>
    </source>
</evidence>
<feature type="binding site" evidence="9">
    <location>
        <position position="420"/>
    </location>
    <ligand>
        <name>[4Fe-4S] cluster</name>
        <dbReference type="ChEBI" id="CHEBI:49883"/>
        <label>2</label>
    </ligand>
</feature>
<evidence type="ECO:0000256" key="7">
    <source>
        <dbReference type="ARBA" id="ARBA00023004"/>
    </source>
</evidence>
<evidence type="ECO:0000313" key="13">
    <source>
        <dbReference type="Proteomes" id="UP001216057"/>
    </source>
</evidence>
<dbReference type="InterPro" id="IPR026902">
    <property type="entry name" value="RnfC_N"/>
</dbReference>
<keyword evidence="5 9" id="KW-1278">Translocase</keyword>
<evidence type="ECO:0000256" key="5">
    <source>
        <dbReference type="ARBA" id="ARBA00022967"/>
    </source>
</evidence>
<keyword evidence="4 9" id="KW-0677">Repeat</keyword>
<evidence type="ECO:0000256" key="1">
    <source>
        <dbReference type="ARBA" id="ARBA00022448"/>
    </source>
</evidence>
<dbReference type="EC" id="7.-.-.-" evidence="9"/>
<gene>
    <name evidence="12" type="primary">rsxC</name>
    <name evidence="9" type="synonym">rnfC</name>
    <name evidence="12" type="ORF">P7M32_08140</name>
</gene>
<evidence type="ECO:0000256" key="10">
    <source>
        <dbReference type="SAM" id="MobiDB-lite"/>
    </source>
</evidence>
<feature type="domain" description="4Fe-4S ferredoxin-type" evidence="11">
    <location>
        <begin position="369"/>
        <end position="398"/>
    </location>
</feature>
<keyword evidence="8 9" id="KW-0411">Iron-sulfur</keyword>
<dbReference type="PANTHER" id="PTHR43034:SF2">
    <property type="entry name" value="ION-TRANSLOCATING OXIDOREDUCTASE COMPLEX SUBUNIT C"/>
    <property type="match status" value="1"/>
</dbReference>
<sequence length="791" mass="85018">MTDVLTRYNSGKLWDFDGGIHPPEMKSQSNSTPISTALLAENYYVPVKQHAGNAGNLLVKTGDYVLKGQPLTQGDGLRELPVHAPTSGTVTAIEPYIAAHPSGLNELAVHIRADGKDQWRAQHPTEDYFTQAPEQLIEKIYQAGVAGLGGAAFPTGAKVDSAQGKVKLLIINGAECEPYITCDDRLMRDYAAEIIEGIRILRYILRPEKVVIAVEDNKPEAVAALRAALQGADDTDIRVIPTKYPSGAAKQLIYILTGMEVPHGQRSSSIGVLMQNVGTAFAVKRAIINDEPLIERVVTLTGDKIPHKGNQWVRLGTPIDFILKNAGYQTDDRFPVFLGGPMMGLIVPDLRAPITKTANCLLAPDHFEYDPQATEQACIRCSACSDACPVHLMPQQMYWYARAEDHDKSQQYQLMDCIECGLCAYVCPSHIPLIQYFRQEKAKIWDIEAKAKKAEEAKIRFEARQARLEQEEQARKARSQRAAAARREELAASEGEDPVQAALARLKAKKAGEAPDTLSNAKGTPQIKTILTEKGETVPDNSEMTALRRARRLARQQANDHSQATDKTSDTVATSVETAAQKTSQNSPALDAKKAAVAAAIARAKAKKAAQPQHGEAVSANQPVADEVQTESADVEAAAQKTSQNSSALDTKKAAVAAAIARAKAKKAAQPQHGEAVSANQPVTDEVQTEVETAAQKTSQNSTALDAKKAAVAAAIARAKAKKSQPQHGEAVSAGQPATDEVLTENSDVETAAQKTSENSTALDAKKAAVAAAIARAKAKKAAQQTENEKK</sequence>
<evidence type="ECO:0000256" key="3">
    <source>
        <dbReference type="ARBA" id="ARBA00022723"/>
    </source>
</evidence>
<dbReference type="InterPro" id="IPR017896">
    <property type="entry name" value="4Fe4S_Fe-S-bd"/>
</dbReference>
<comment type="similarity">
    <text evidence="9">Belongs to the 4Fe4S bacterial-type ferredoxin family. RnfC subfamily.</text>
</comment>
<feature type="region of interest" description="Disordered" evidence="10">
    <location>
        <begin position="666"/>
        <end position="706"/>
    </location>
</feature>
<feature type="binding site" evidence="9">
    <location>
        <position position="423"/>
    </location>
    <ligand>
        <name>[4Fe-4S] cluster</name>
        <dbReference type="ChEBI" id="CHEBI:49883"/>
        <label>2</label>
    </ligand>
</feature>
<feature type="binding site" evidence="9">
    <location>
        <position position="384"/>
    </location>
    <ligand>
        <name>[4Fe-4S] cluster</name>
        <dbReference type="ChEBI" id="CHEBI:49883"/>
        <label>1</label>
    </ligand>
</feature>
<dbReference type="SUPFAM" id="SSF46548">
    <property type="entry name" value="alpha-helical ferredoxin"/>
    <property type="match status" value="1"/>
</dbReference>
<dbReference type="RefSeq" id="WP_317486078.1">
    <property type="nucleotide sequence ID" value="NZ_JARQTX010000008.1"/>
</dbReference>
<keyword evidence="9" id="KW-0997">Cell inner membrane</keyword>
<dbReference type="PROSITE" id="PS00198">
    <property type="entry name" value="4FE4S_FER_1"/>
    <property type="match status" value="1"/>
</dbReference>
<keyword evidence="1 9" id="KW-0813">Transport</keyword>
<keyword evidence="7 9" id="KW-0408">Iron</keyword>
<dbReference type="EMBL" id="JARQTX010000008">
    <property type="protein sequence ID" value="MDG2946398.1"/>
    <property type="molecule type" value="Genomic_DNA"/>
</dbReference>
<comment type="subcellular location">
    <subcellularLocation>
        <location evidence="9">Cell inner membrane</location>
        <topology evidence="9">Peripheral membrane protein</topology>
    </subcellularLocation>
</comment>
<feature type="binding site" evidence="9">
    <location>
        <position position="427"/>
    </location>
    <ligand>
        <name>[4Fe-4S] cluster</name>
        <dbReference type="ChEBI" id="CHEBI:49883"/>
        <label>1</label>
    </ligand>
</feature>
<dbReference type="HAMAP" id="MF_00461">
    <property type="entry name" value="RsxC_RnfC"/>
    <property type="match status" value="1"/>
</dbReference>
<dbReference type="InterPro" id="IPR017900">
    <property type="entry name" value="4Fe4S_Fe_S_CS"/>
</dbReference>
<dbReference type="Gene3D" id="3.30.70.20">
    <property type="match status" value="1"/>
</dbReference>
<accession>A0ABT6EUM1</accession>
<dbReference type="NCBIfam" id="NF003454">
    <property type="entry name" value="PRK05035.1"/>
    <property type="match status" value="1"/>
</dbReference>
<evidence type="ECO:0000256" key="2">
    <source>
        <dbReference type="ARBA" id="ARBA00022485"/>
    </source>
</evidence>
<dbReference type="PANTHER" id="PTHR43034">
    <property type="entry name" value="ION-TRANSLOCATING OXIDOREDUCTASE COMPLEX SUBUNIT C"/>
    <property type="match status" value="1"/>
</dbReference>
<keyword evidence="6 9" id="KW-0249">Electron transport</keyword>
<dbReference type="Gene3D" id="3.40.50.11540">
    <property type="entry name" value="NADH-ubiquinone oxidoreductase 51kDa subunit"/>
    <property type="match status" value="1"/>
</dbReference>
<dbReference type="SUPFAM" id="SSF142019">
    <property type="entry name" value="Nqo1 FMN-binding domain-like"/>
    <property type="match status" value="1"/>
</dbReference>
<feature type="region of interest" description="Disordered" evidence="10">
    <location>
        <begin position="721"/>
        <end position="767"/>
    </location>
</feature>
<reference evidence="12 13" key="1">
    <citation type="submission" date="2023-03" db="EMBL/GenBank/DDBJ databases">
        <title>Classification of Bisgaard taxon 6 and taxon 10 as Exercitatus varius gen. nov., spec. nov.</title>
        <authorList>
            <person name="Christensen H."/>
        </authorList>
    </citation>
    <scope>NUCLEOTIDE SEQUENCE [LARGE SCALE GENOMIC DNA]</scope>
    <source>
        <strain evidence="12 13">23350_01</strain>
    </source>
</reference>
<evidence type="ECO:0000256" key="4">
    <source>
        <dbReference type="ARBA" id="ARBA00022737"/>
    </source>
</evidence>
<dbReference type="NCBIfam" id="TIGR01945">
    <property type="entry name" value="rnfC"/>
    <property type="match status" value="1"/>
</dbReference>
<keyword evidence="9" id="KW-0472">Membrane</keyword>
<feature type="binding site" evidence="9">
    <location>
        <position position="388"/>
    </location>
    <ligand>
        <name>[4Fe-4S] cluster</name>
        <dbReference type="ChEBI" id="CHEBI:49883"/>
        <label>2</label>
    </ligand>
</feature>
<dbReference type="InterPro" id="IPR010208">
    <property type="entry name" value="Ion_transpt_RnfC/RsxC"/>
</dbReference>
<evidence type="ECO:0000256" key="8">
    <source>
        <dbReference type="ARBA" id="ARBA00023014"/>
    </source>
</evidence>
<feature type="binding site" evidence="9">
    <location>
        <position position="381"/>
    </location>
    <ligand>
        <name>[4Fe-4S] cluster</name>
        <dbReference type="ChEBI" id="CHEBI:49883"/>
        <label>1</label>
    </ligand>
</feature>
<feature type="domain" description="4Fe-4S ferredoxin-type" evidence="11">
    <location>
        <begin position="408"/>
        <end position="437"/>
    </location>
</feature>
<dbReference type="InterPro" id="IPR011538">
    <property type="entry name" value="Nuo51_FMN-bd"/>
</dbReference>
<proteinExistence type="inferred from homology"/>
<keyword evidence="9" id="KW-1003">Cell membrane</keyword>
<dbReference type="Pfam" id="PF13375">
    <property type="entry name" value="RnfC_N"/>
    <property type="match status" value="1"/>
</dbReference>
<organism evidence="12 13">
    <name type="scientific">Exercitatus varius</name>
    <dbReference type="NCBI Taxonomy" id="67857"/>
    <lineage>
        <taxon>Bacteria</taxon>
        <taxon>Pseudomonadati</taxon>
        <taxon>Pseudomonadota</taxon>
        <taxon>Gammaproteobacteria</taxon>
        <taxon>Pasteurellales</taxon>
        <taxon>Pasteurellaceae</taxon>
        <taxon>Exercitatus</taxon>
    </lineage>
</organism>
<dbReference type="Proteomes" id="UP001216057">
    <property type="component" value="Unassembled WGS sequence"/>
</dbReference>
<comment type="function">
    <text evidence="9">Part of a membrane-bound complex that couples electron transfer with translocation of ions across the membrane.</text>
</comment>
<dbReference type="Pfam" id="PF12838">
    <property type="entry name" value="Fer4_7"/>
    <property type="match status" value="1"/>
</dbReference>
<evidence type="ECO:0000259" key="11">
    <source>
        <dbReference type="PROSITE" id="PS51379"/>
    </source>
</evidence>
<comment type="cofactor">
    <cofactor evidence="9">
        <name>[4Fe-4S] cluster</name>
        <dbReference type="ChEBI" id="CHEBI:49883"/>
    </cofactor>
    <text evidence="9">Binds 2 [4Fe-4S] clusters per subunit.</text>
</comment>
<feature type="compositionally biased region" description="Polar residues" evidence="10">
    <location>
        <begin position="570"/>
        <end position="588"/>
    </location>
</feature>
<dbReference type="PROSITE" id="PS51379">
    <property type="entry name" value="4FE4S_FER_2"/>
    <property type="match status" value="2"/>
</dbReference>
<feature type="compositionally biased region" description="Polar residues" evidence="10">
    <location>
        <begin position="753"/>
        <end position="762"/>
    </location>
</feature>
<keyword evidence="2 9" id="KW-0004">4Fe-4S</keyword>
<feature type="binding site" evidence="9">
    <location>
        <position position="417"/>
    </location>
    <ligand>
        <name>[4Fe-4S] cluster</name>
        <dbReference type="ChEBI" id="CHEBI:49883"/>
        <label>2</label>
    </ligand>
</feature>
<protein>
    <recommendedName>
        <fullName evidence="9">Ion-translocating oxidoreductase complex subunit C</fullName>
        <ecNumber evidence="9">7.-.-.-</ecNumber>
    </recommendedName>
    <alternativeName>
        <fullName evidence="9">Rnf electron transport complex subunit C</fullName>
    </alternativeName>
</protein>
<keyword evidence="3 9" id="KW-0479">Metal-binding</keyword>
<evidence type="ECO:0000256" key="9">
    <source>
        <dbReference type="HAMAP-Rule" id="MF_00461"/>
    </source>
</evidence>
<dbReference type="InterPro" id="IPR037225">
    <property type="entry name" value="Nuo51_FMN-bd_sf"/>
</dbReference>
<keyword evidence="13" id="KW-1185">Reference proteome</keyword>
<feature type="compositionally biased region" description="Polar residues" evidence="10">
    <location>
        <begin position="640"/>
        <end position="649"/>
    </location>
</feature>
<feature type="region of interest" description="Disordered" evidence="10">
    <location>
        <begin position="472"/>
        <end position="592"/>
    </location>
</feature>
<feature type="binding site" evidence="9">
    <location>
        <position position="378"/>
    </location>
    <ligand>
        <name>[4Fe-4S] cluster</name>
        <dbReference type="ChEBI" id="CHEBI:49883"/>
        <label>1</label>
    </ligand>
</feature>
<dbReference type="Pfam" id="PF01512">
    <property type="entry name" value="Complex1_51K"/>
    <property type="match status" value="1"/>
</dbReference>
<feature type="region of interest" description="Disordered" evidence="10">
    <location>
        <begin position="608"/>
        <end position="651"/>
    </location>
</feature>
<evidence type="ECO:0000313" key="12">
    <source>
        <dbReference type="EMBL" id="MDG2946398.1"/>
    </source>
</evidence>
<comment type="subunit">
    <text evidence="9">The complex is composed of six subunits: RnfA, RnfB, RnfC, RnfD, RnfE and RnfG.</text>
</comment>
<name>A0ABT6EUM1_9PAST</name>